<gene>
    <name evidence="8" type="ORF">A5481_19715</name>
</gene>
<dbReference type="PANTHER" id="PTHR10381">
    <property type="entry name" value="ATP-DEPENDENT CLP PROTEASE PROTEOLYTIC SUBUNIT"/>
    <property type="match status" value="1"/>
</dbReference>
<keyword evidence="2" id="KW-0963">Cytoplasm</keyword>
<feature type="region of interest" description="Disordered" evidence="7">
    <location>
        <begin position="346"/>
        <end position="383"/>
    </location>
</feature>
<reference evidence="8 9" key="1">
    <citation type="submission" date="2016-04" db="EMBL/GenBank/DDBJ databases">
        <authorList>
            <person name="Evans L.H."/>
            <person name="Alamgir A."/>
            <person name="Owens N."/>
            <person name="Weber N.D."/>
            <person name="Virtaneva K."/>
            <person name="Barbian K."/>
            <person name="Babar A."/>
            <person name="Rosenke K."/>
        </authorList>
    </citation>
    <scope>NUCLEOTIDE SEQUENCE [LARGE SCALE GENOMIC DNA]</scope>
    <source>
        <strain evidence="8 9">PMB02</strain>
    </source>
</reference>
<dbReference type="SUPFAM" id="SSF52096">
    <property type="entry name" value="ClpP/crotonase"/>
    <property type="match status" value="1"/>
</dbReference>
<dbReference type="GO" id="GO:0051117">
    <property type="term" value="F:ATPase binding"/>
    <property type="evidence" value="ECO:0007669"/>
    <property type="project" value="TreeGrafter"/>
</dbReference>
<keyword evidence="5" id="KW-0720">Serine protease</keyword>
<dbReference type="InterPro" id="IPR029045">
    <property type="entry name" value="ClpP/crotonase-like_dom_sf"/>
</dbReference>
<organism evidence="8 9">
    <name type="scientific">Methylobacterium platani</name>
    <dbReference type="NCBI Taxonomy" id="427683"/>
    <lineage>
        <taxon>Bacteria</taxon>
        <taxon>Pseudomonadati</taxon>
        <taxon>Pseudomonadota</taxon>
        <taxon>Alphaproteobacteria</taxon>
        <taxon>Hyphomicrobiales</taxon>
        <taxon>Methylobacteriaceae</taxon>
        <taxon>Methylobacterium</taxon>
    </lineage>
</organism>
<name>A0A179S5Y2_9HYPH</name>
<protein>
    <recommendedName>
        <fullName evidence="6">ATP-dependent Clp protease proteolytic subunit</fullName>
    </recommendedName>
</protein>
<accession>A0A179S5Y2</accession>
<proteinExistence type="inferred from homology"/>
<dbReference type="InterPro" id="IPR001907">
    <property type="entry name" value="ClpP"/>
</dbReference>
<dbReference type="Pfam" id="PF00574">
    <property type="entry name" value="CLP_protease"/>
    <property type="match status" value="1"/>
</dbReference>
<dbReference type="OrthoDB" id="9806592at2"/>
<keyword evidence="4" id="KW-0378">Hydrolase</keyword>
<comment type="similarity">
    <text evidence="1 6">Belongs to the peptidase S14 family.</text>
</comment>
<dbReference type="CDD" id="cd07016">
    <property type="entry name" value="S14_ClpP_1"/>
    <property type="match status" value="1"/>
</dbReference>
<dbReference type="GO" id="GO:0009368">
    <property type="term" value="C:endopeptidase Clp complex"/>
    <property type="evidence" value="ECO:0007669"/>
    <property type="project" value="TreeGrafter"/>
</dbReference>
<evidence type="ECO:0000256" key="7">
    <source>
        <dbReference type="SAM" id="MobiDB-lite"/>
    </source>
</evidence>
<evidence type="ECO:0000256" key="6">
    <source>
        <dbReference type="RuleBase" id="RU003567"/>
    </source>
</evidence>
<dbReference type="PRINTS" id="PR00127">
    <property type="entry name" value="CLPPROTEASEP"/>
</dbReference>
<feature type="compositionally biased region" description="Basic and acidic residues" evidence="7">
    <location>
        <begin position="370"/>
        <end position="383"/>
    </location>
</feature>
<feature type="region of interest" description="Disordered" evidence="7">
    <location>
        <begin position="213"/>
        <end position="258"/>
    </location>
</feature>
<dbReference type="EMBL" id="LWHQ01000039">
    <property type="protein sequence ID" value="OAS22200.1"/>
    <property type="molecule type" value="Genomic_DNA"/>
</dbReference>
<dbReference type="GO" id="GO:0006515">
    <property type="term" value="P:protein quality control for misfolded or incompletely synthesized proteins"/>
    <property type="evidence" value="ECO:0007669"/>
    <property type="project" value="TreeGrafter"/>
</dbReference>
<dbReference type="InterPro" id="IPR023562">
    <property type="entry name" value="ClpP/TepA"/>
</dbReference>
<evidence type="ECO:0000256" key="1">
    <source>
        <dbReference type="ARBA" id="ARBA00007039"/>
    </source>
</evidence>
<dbReference type="RefSeq" id="WP_048432644.1">
    <property type="nucleotide sequence ID" value="NZ_LWHQ01000039.1"/>
</dbReference>
<evidence type="ECO:0000256" key="4">
    <source>
        <dbReference type="ARBA" id="ARBA00022801"/>
    </source>
</evidence>
<dbReference type="Proteomes" id="UP000078316">
    <property type="component" value="Unassembled WGS sequence"/>
</dbReference>
<evidence type="ECO:0000256" key="3">
    <source>
        <dbReference type="ARBA" id="ARBA00022670"/>
    </source>
</evidence>
<evidence type="ECO:0000313" key="9">
    <source>
        <dbReference type="Proteomes" id="UP000078316"/>
    </source>
</evidence>
<comment type="caution">
    <text evidence="8">The sequence shown here is derived from an EMBL/GenBank/DDBJ whole genome shotgun (WGS) entry which is preliminary data.</text>
</comment>
<evidence type="ECO:0000313" key="8">
    <source>
        <dbReference type="EMBL" id="OAS22200.1"/>
    </source>
</evidence>
<dbReference type="GO" id="GO:0004176">
    <property type="term" value="F:ATP-dependent peptidase activity"/>
    <property type="evidence" value="ECO:0007669"/>
    <property type="project" value="InterPro"/>
</dbReference>
<dbReference type="GO" id="GO:0004252">
    <property type="term" value="F:serine-type endopeptidase activity"/>
    <property type="evidence" value="ECO:0007669"/>
    <property type="project" value="InterPro"/>
</dbReference>
<dbReference type="Gene3D" id="3.90.226.10">
    <property type="entry name" value="2-enoyl-CoA Hydratase, Chain A, domain 1"/>
    <property type="match status" value="1"/>
</dbReference>
<dbReference type="AlphaFoldDB" id="A0A179S5Y2"/>
<evidence type="ECO:0000256" key="5">
    <source>
        <dbReference type="ARBA" id="ARBA00022825"/>
    </source>
</evidence>
<sequence>MAVLVNGNEIVLSGTVGDLYWDECFTASDVIVALAQVGRGADVTIRLNSGGGIATEGAAIHSALAAHTGRKTIVVEGIAASAASVIAMAGDEIVMALGALMMVHDPSGFTFGTVSDHEASVRSLTALATAMAGIYADRTGHTADEARADMRAEIWMTPEEAVERGYADRVQAKAANDDAAPAEPTAFDYRLFTHPPERLVALADQRAWTNRVRATAAAPAAPPRQKEKLMATEKAGNEPAATTKSSPPPAATPTATVSRSDAAEIAKLCVDGGVPAMASTLLAEGVTIDQAKARIGAAGEIKNLVALARRKDPTLPGDLDATMLAEGKTVEQARAALFDKLVAAEEKTSISSHPPAPQGNAGLTASASSMERELRRAGIKKDA</sequence>
<keyword evidence="3" id="KW-0645">Protease</keyword>
<dbReference type="PANTHER" id="PTHR10381:SF70">
    <property type="entry name" value="ATP-DEPENDENT CLP PROTEASE PROTEOLYTIC SUBUNIT"/>
    <property type="match status" value="1"/>
</dbReference>
<dbReference type="NCBIfam" id="NF045542">
    <property type="entry name" value="Clp_rel_HeadMat"/>
    <property type="match status" value="1"/>
</dbReference>
<dbReference type="STRING" id="427683.A5481_19715"/>
<evidence type="ECO:0000256" key="2">
    <source>
        <dbReference type="ARBA" id="ARBA00022490"/>
    </source>
</evidence>